<dbReference type="InterPro" id="IPR036726">
    <property type="entry name" value="GTP1_OBG_dom_sf"/>
</dbReference>
<dbReference type="SUPFAM" id="SSF82051">
    <property type="entry name" value="Obg GTP-binding protein N-terminal domain"/>
    <property type="match status" value="1"/>
</dbReference>
<evidence type="ECO:0000256" key="2">
    <source>
        <dbReference type="ARBA" id="ARBA00023134"/>
    </source>
</evidence>
<keyword evidence="7" id="KW-1185">Reference proteome</keyword>
<dbReference type="PROSITE" id="PS51883">
    <property type="entry name" value="OBG"/>
    <property type="match status" value="1"/>
</dbReference>
<dbReference type="PANTHER" id="PTHR11702:SF39">
    <property type="entry name" value="GTP-BINDING PROTEIN OBGC2-RELATED"/>
    <property type="match status" value="1"/>
</dbReference>
<dbReference type="OrthoDB" id="347018at2759"/>
<dbReference type="SUPFAM" id="SSF52540">
    <property type="entry name" value="P-loop containing nucleoside triphosphate hydrolases"/>
    <property type="match status" value="1"/>
</dbReference>
<dbReference type="Gene3D" id="2.70.210.12">
    <property type="entry name" value="GTP1/OBG domain"/>
    <property type="match status" value="1"/>
</dbReference>
<evidence type="ECO:0000256" key="3">
    <source>
        <dbReference type="SAM" id="MobiDB-lite"/>
    </source>
</evidence>
<dbReference type="PRINTS" id="PR00326">
    <property type="entry name" value="GTP1OBG"/>
</dbReference>
<protein>
    <submittedName>
        <fullName evidence="6">GTPase Obg</fullName>
    </submittedName>
</protein>
<dbReference type="GO" id="GO:0005525">
    <property type="term" value="F:GTP binding"/>
    <property type="evidence" value="ECO:0007669"/>
    <property type="project" value="UniProtKB-KW"/>
</dbReference>
<feature type="domain" description="OBG-type G" evidence="4">
    <location>
        <begin position="276"/>
        <end position="487"/>
    </location>
</feature>
<evidence type="ECO:0000313" key="7">
    <source>
        <dbReference type="Proteomes" id="UP000325081"/>
    </source>
</evidence>
<dbReference type="InterPro" id="IPR006073">
    <property type="entry name" value="GTP-bd"/>
</dbReference>
<dbReference type="InterPro" id="IPR031167">
    <property type="entry name" value="G_OBG"/>
</dbReference>
<dbReference type="InterPro" id="IPR006074">
    <property type="entry name" value="GTP1-OBG_CS"/>
</dbReference>
<dbReference type="PROSITE" id="PS00905">
    <property type="entry name" value="GTP1_OBG"/>
    <property type="match status" value="1"/>
</dbReference>
<evidence type="ECO:0000256" key="1">
    <source>
        <dbReference type="ARBA" id="ARBA00022741"/>
    </source>
</evidence>
<keyword evidence="2" id="KW-0342">GTP-binding</keyword>
<proteinExistence type="predicted"/>
<accession>A0A5A7PT97</accession>
<feature type="domain" description="Obg" evidence="5">
    <location>
        <begin position="77"/>
        <end position="275"/>
    </location>
</feature>
<keyword evidence="1" id="KW-0547">Nucleotide-binding</keyword>
<evidence type="ECO:0000259" key="5">
    <source>
        <dbReference type="PROSITE" id="PS51883"/>
    </source>
</evidence>
<name>A0A5A7PT97_STRAF</name>
<dbReference type="AlphaFoldDB" id="A0A5A7PT97"/>
<dbReference type="GO" id="GO:0042254">
    <property type="term" value="P:ribosome biogenesis"/>
    <property type="evidence" value="ECO:0007669"/>
    <property type="project" value="UniProtKB-UniRule"/>
</dbReference>
<dbReference type="NCBIfam" id="TIGR00231">
    <property type="entry name" value="small_GTP"/>
    <property type="match status" value="1"/>
</dbReference>
<dbReference type="Pfam" id="PF01018">
    <property type="entry name" value="GTP1_OBG"/>
    <property type="match status" value="1"/>
</dbReference>
<reference evidence="7" key="1">
    <citation type="journal article" date="2019" name="Curr. Biol.">
        <title>Genome Sequence of Striga asiatica Provides Insight into the Evolution of Plant Parasitism.</title>
        <authorList>
            <person name="Yoshida S."/>
            <person name="Kim S."/>
            <person name="Wafula E.K."/>
            <person name="Tanskanen J."/>
            <person name="Kim Y.M."/>
            <person name="Honaas L."/>
            <person name="Yang Z."/>
            <person name="Spallek T."/>
            <person name="Conn C.E."/>
            <person name="Ichihashi Y."/>
            <person name="Cheong K."/>
            <person name="Cui S."/>
            <person name="Der J.P."/>
            <person name="Gundlach H."/>
            <person name="Jiao Y."/>
            <person name="Hori C."/>
            <person name="Ishida J.K."/>
            <person name="Kasahara H."/>
            <person name="Kiba T."/>
            <person name="Kim M.S."/>
            <person name="Koo N."/>
            <person name="Laohavisit A."/>
            <person name="Lee Y.H."/>
            <person name="Lumba S."/>
            <person name="McCourt P."/>
            <person name="Mortimer J.C."/>
            <person name="Mutuku J.M."/>
            <person name="Nomura T."/>
            <person name="Sasaki-Sekimoto Y."/>
            <person name="Seto Y."/>
            <person name="Wang Y."/>
            <person name="Wakatake T."/>
            <person name="Sakakibara H."/>
            <person name="Demura T."/>
            <person name="Yamaguchi S."/>
            <person name="Yoneyama K."/>
            <person name="Manabe R.I."/>
            <person name="Nelson D.C."/>
            <person name="Schulman A.H."/>
            <person name="Timko M.P."/>
            <person name="dePamphilis C.W."/>
            <person name="Choi D."/>
            <person name="Shirasu K."/>
        </authorList>
    </citation>
    <scope>NUCLEOTIDE SEQUENCE [LARGE SCALE GENOMIC DNA]</scope>
    <source>
        <strain evidence="7">cv. UVA1</strain>
    </source>
</reference>
<feature type="region of interest" description="Disordered" evidence="3">
    <location>
        <begin position="97"/>
        <end position="122"/>
    </location>
</feature>
<evidence type="ECO:0000259" key="4">
    <source>
        <dbReference type="PROSITE" id="PS51710"/>
    </source>
</evidence>
<sequence length="498" mass="54658">MLSWVLQQASPSILNLSSNTASLAPLSAFTSQPFPLNCSRRKWIHQKNHRAIELKCVLSKVKNPPSPTPENLVKESHKYFDEVIITVRAGDGGHGAVLSLPNQNTPSKSKGKFEKEKARRKSSYKRDFDGSVILPVGGHGGDVVIYADETKDTLLDFHRKSRYSAKRGGNVDAMGILSSQVHNGLAGPTLRIPVPLGTVVKHKRGKLLADLARPGDEVVVARGGQGGISLLEMPEHKKKKMVALTTNVMRDDNDKVLTLGQPGEVVSLQLILRVVADVGLVGLPNAGKSTLLAAITLAKPDIADYPFTTLMPNLGRLNGDPSSGPEQFSSQATLADLPGLIEGAHLGKGLGRNFLRHLRRTRMLVHVVDASAEDPLCDYRTVKEELRMYNPDYLDRPYIVVLNKIDIPEAEQKLAKLTKEIWRIGNDKQATLQLTSDEDKRANNDVPIDKKVKAIEEYPKPFAVVGVSVLKGIRVDEMLKDIRAALRRCRDFAGSQEN</sequence>
<dbReference type="PROSITE" id="PS51710">
    <property type="entry name" value="G_OBG"/>
    <property type="match status" value="1"/>
</dbReference>
<dbReference type="InterPro" id="IPR005225">
    <property type="entry name" value="Small_GTP-bd"/>
</dbReference>
<dbReference type="EMBL" id="BKCP01004973">
    <property type="protein sequence ID" value="GER35517.1"/>
    <property type="molecule type" value="Genomic_DNA"/>
</dbReference>
<dbReference type="CDD" id="cd01898">
    <property type="entry name" value="Obg"/>
    <property type="match status" value="1"/>
</dbReference>
<comment type="caution">
    <text evidence="6">The sequence shown here is derived from an EMBL/GenBank/DDBJ whole genome shotgun (WGS) entry which is preliminary data.</text>
</comment>
<dbReference type="GO" id="GO:0005739">
    <property type="term" value="C:mitochondrion"/>
    <property type="evidence" value="ECO:0007669"/>
    <property type="project" value="TreeGrafter"/>
</dbReference>
<gene>
    <name evidence="6" type="ORF">STAS_11798</name>
</gene>
<dbReference type="GO" id="GO:0003924">
    <property type="term" value="F:GTPase activity"/>
    <property type="evidence" value="ECO:0007669"/>
    <property type="project" value="InterPro"/>
</dbReference>
<dbReference type="Pfam" id="PF01926">
    <property type="entry name" value="MMR_HSR1"/>
    <property type="match status" value="1"/>
</dbReference>
<dbReference type="InterPro" id="IPR045086">
    <property type="entry name" value="OBG_GTPase"/>
</dbReference>
<dbReference type="Proteomes" id="UP000325081">
    <property type="component" value="Unassembled WGS sequence"/>
</dbReference>
<dbReference type="InterPro" id="IPR027417">
    <property type="entry name" value="P-loop_NTPase"/>
</dbReference>
<evidence type="ECO:0000313" key="6">
    <source>
        <dbReference type="EMBL" id="GER35517.1"/>
    </source>
</evidence>
<dbReference type="Gene3D" id="3.40.50.300">
    <property type="entry name" value="P-loop containing nucleotide triphosphate hydrolases"/>
    <property type="match status" value="1"/>
</dbReference>
<dbReference type="InterPro" id="IPR006169">
    <property type="entry name" value="GTP1_OBG_dom"/>
</dbReference>
<dbReference type="PANTHER" id="PTHR11702">
    <property type="entry name" value="DEVELOPMENTALLY REGULATED GTP-BINDING PROTEIN-RELATED"/>
    <property type="match status" value="1"/>
</dbReference>
<organism evidence="6 7">
    <name type="scientific">Striga asiatica</name>
    <name type="common">Asiatic witchweed</name>
    <name type="synonym">Buchnera asiatica</name>
    <dbReference type="NCBI Taxonomy" id="4170"/>
    <lineage>
        <taxon>Eukaryota</taxon>
        <taxon>Viridiplantae</taxon>
        <taxon>Streptophyta</taxon>
        <taxon>Embryophyta</taxon>
        <taxon>Tracheophyta</taxon>
        <taxon>Spermatophyta</taxon>
        <taxon>Magnoliopsida</taxon>
        <taxon>eudicotyledons</taxon>
        <taxon>Gunneridae</taxon>
        <taxon>Pentapetalae</taxon>
        <taxon>asterids</taxon>
        <taxon>lamiids</taxon>
        <taxon>Lamiales</taxon>
        <taxon>Orobanchaceae</taxon>
        <taxon>Buchnereae</taxon>
        <taxon>Striga</taxon>
    </lineage>
</organism>